<evidence type="ECO:0000256" key="1">
    <source>
        <dbReference type="SAM" id="Phobius"/>
    </source>
</evidence>
<dbReference type="InterPro" id="IPR021484">
    <property type="entry name" value="DUF3137"/>
</dbReference>
<comment type="caution">
    <text evidence="2">The sequence shown here is derived from an EMBL/GenBank/DDBJ whole genome shotgun (WGS) entry which is preliminary data.</text>
</comment>
<proteinExistence type="predicted"/>
<keyword evidence="1" id="KW-0812">Transmembrane</keyword>
<evidence type="ECO:0000313" key="2">
    <source>
        <dbReference type="EMBL" id="TGY94181.1"/>
    </source>
</evidence>
<keyword evidence="1" id="KW-0472">Membrane</keyword>
<organism evidence="2 3">
    <name type="scientific">Marinicauda pacifica</name>
    <dbReference type="NCBI Taxonomy" id="1133559"/>
    <lineage>
        <taxon>Bacteria</taxon>
        <taxon>Pseudomonadati</taxon>
        <taxon>Pseudomonadota</taxon>
        <taxon>Alphaproteobacteria</taxon>
        <taxon>Maricaulales</taxon>
        <taxon>Maricaulaceae</taxon>
        <taxon>Marinicauda</taxon>
    </lineage>
</organism>
<dbReference type="RefSeq" id="WP_135943376.1">
    <property type="nucleotide sequence ID" value="NZ_BMEI01000001.1"/>
</dbReference>
<feature type="transmembrane region" description="Helical" evidence="1">
    <location>
        <begin position="56"/>
        <end position="74"/>
    </location>
</feature>
<dbReference type="Pfam" id="PF11335">
    <property type="entry name" value="DUF3137"/>
    <property type="match status" value="1"/>
</dbReference>
<protein>
    <submittedName>
        <fullName evidence="2">DUF3137 domain-containing protein</fullName>
    </submittedName>
</protein>
<dbReference type="Proteomes" id="UP000305451">
    <property type="component" value="Unassembled WGS sequence"/>
</dbReference>
<keyword evidence="1" id="KW-1133">Transmembrane helix</keyword>
<evidence type="ECO:0000313" key="3">
    <source>
        <dbReference type="Proteomes" id="UP000305451"/>
    </source>
</evidence>
<dbReference type="OrthoDB" id="4960523at2"/>
<dbReference type="AlphaFoldDB" id="A0A4S2HEG3"/>
<feature type="transmembrane region" description="Helical" evidence="1">
    <location>
        <begin position="30"/>
        <end position="50"/>
    </location>
</feature>
<gene>
    <name evidence="2" type="ORF">E5162_02575</name>
</gene>
<accession>A0A4S2HEG3</accession>
<reference evidence="2 3" key="1">
    <citation type="journal article" date="2013" name="Int. J. Syst. Evol. Microbiol.">
        <title>Marinicauda pacifica gen. nov., sp. nov., a prosthecate alphaproteobacterium of the family Hyphomonadaceae isolated from deep seawater.</title>
        <authorList>
            <person name="Zhang X.Y."/>
            <person name="Li G.W."/>
            <person name="Wang C.S."/>
            <person name="Zhang Y.J."/>
            <person name="Xu X.W."/>
            <person name="Li H."/>
            <person name="Liu A."/>
            <person name="Liu C."/>
            <person name="Xie B.B."/>
            <person name="Qin Q.L."/>
            <person name="Xu Z."/>
            <person name="Chen X.L."/>
            <person name="Zhou B.C."/>
            <person name="Zhang Y.Z."/>
        </authorList>
    </citation>
    <scope>NUCLEOTIDE SEQUENCE [LARGE SCALE GENOMIC DNA]</scope>
    <source>
        <strain evidence="2 3">P-1 km-3</strain>
    </source>
</reference>
<keyword evidence="3" id="KW-1185">Reference proteome</keyword>
<sequence length="322" mass="35982">MKSLDAVYEQLRPWLEARESQRKRAVHRSIVGGFGTLITAAAIAGVLALVGLPAPFLLLAAIGTLVGGMAWATAPLRALRKQVKLELNTRIASAFSMSYAPAPASPTRFEAFRDHGLVPSYTRRAFEDHFEGRFDGVEFELYEAHLEEKRETEKRTYYETVFRGALIRIAFPRTIEGVTLVTRDQGIFNALQGWMKTSFSGKNLERVGLVDPAFEKQFEVYATDQVMSRYLLTPTFMERLLRLETALKGKRIRCVFDEALAEAPGRGELLIAAETGNQFEAGSMFSTLADRKRVETLHTEISLIEEIARTLLEKETLGGVSS</sequence>
<dbReference type="EMBL" id="SRXV01000001">
    <property type="protein sequence ID" value="TGY94181.1"/>
    <property type="molecule type" value="Genomic_DNA"/>
</dbReference>
<name>A0A4S2HEG3_9PROT</name>